<dbReference type="InterPro" id="IPR028161">
    <property type="entry name" value="Met8-like"/>
</dbReference>
<dbReference type="EC" id="1.3.1.76" evidence="2"/>
<feature type="domain" description="Siroheme synthase central" evidence="7">
    <location>
        <begin position="119"/>
        <end position="146"/>
    </location>
</feature>
<keyword evidence="4" id="KW-0520">NAD</keyword>
<dbReference type="Pfam" id="PF13241">
    <property type="entry name" value="NAD_binding_7"/>
    <property type="match status" value="1"/>
</dbReference>
<evidence type="ECO:0000313" key="9">
    <source>
        <dbReference type="Proteomes" id="UP000603545"/>
    </source>
</evidence>
<dbReference type="AlphaFoldDB" id="A0A8J6N8N1"/>
<evidence type="ECO:0000313" key="8">
    <source>
        <dbReference type="EMBL" id="MBC8200005.1"/>
    </source>
</evidence>
<dbReference type="PANTHER" id="PTHR35330">
    <property type="entry name" value="SIROHEME BIOSYNTHESIS PROTEIN MET8"/>
    <property type="match status" value="1"/>
</dbReference>
<evidence type="ECO:0000256" key="3">
    <source>
        <dbReference type="ARBA" id="ARBA00023002"/>
    </source>
</evidence>
<dbReference type="GO" id="GO:0043115">
    <property type="term" value="F:precorrin-2 dehydrogenase activity"/>
    <property type="evidence" value="ECO:0007669"/>
    <property type="project" value="UniProtKB-EC"/>
</dbReference>
<accession>A0A8J6N8N1</accession>
<dbReference type="Gene3D" id="1.10.8.610">
    <property type="entry name" value="SirC, precorrin-2 dehydrogenase, C-terminal helical domain-like"/>
    <property type="match status" value="1"/>
</dbReference>
<name>A0A8J6N8N1_9BACT</name>
<dbReference type="Proteomes" id="UP000603545">
    <property type="component" value="Unassembled WGS sequence"/>
</dbReference>
<dbReference type="NCBIfam" id="TIGR01470">
    <property type="entry name" value="cysG_Nterm"/>
    <property type="match status" value="1"/>
</dbReference>
<dbReference type="Pfam" id="PF14824">
    <property type="entry name" value="Sirohm_synth_M"/>
    <property type="match status" value="1"/>
</dbReference>
<evidence type="ECO:0000256" key="5">
    <source>
        <dbReference type="ARBA" id="ARBA00023244"/>
    </source>
</evidence>
<comment type="catalytic activity">
    <reaction evidence="6">
        <text>precorrin-2 + NAD(+) = sirohydrochlorin + NADH + 2 H(+)</text>
        <dbReference type="Rhea" id="RHEA:15613"/>
        <dbReference type="ChEBI" id="CHEBI:15378"/>
        <dbReference type="ChEBI" id="CHEBI:57540"/>
        <dbReference type="ChEBI" id="CHEBI:57945"/>
        <dbReference type="ChEBI" id="CHEBI:58351"/>
        <dbReference type="ChEBI" id="CHEBI:58827"/>
        <dbReference type="EC" id="1.3.1.76"/>
    </reaction>
</comment>
<sequence length="221" mass="24751">MRYYPVNLDVLNRKCLVVGGGSVGTRKVITLLDCGAKVTLVSPDATKKLLELAGNGSITWEKRSYLVSDLDTMFLVIGATNDEELNRQISTDAEKINLLCNIADRPDVCNFILPSIVNRGDLVISISTSGKSPAFAKTLRKELEKQFGVEYAEFLRLMGAIRKKLLSEKHEPGAHKHIFERLISSDLVEMIKNNRKEDINSLLFDILGQGYEFESLMKTDR</sequence>
<protein>
    <recommendedName>
        <fullName evidence="2">precorrin-2 dehydrogenase</fullName>
        <ecNumber evidence="2">1.3.1.76</ecNumber>
    </recommendedName>
</protein>
<evidence type="ECO:0000256" key="2">
    <source>
        <dbReference type="ARBA" id="ARBA00012400"/>
    </source>
</evidence>
<dbReference type="SUPFAM" id="SSF75615">
    <property type="entry name" value="Siroheme synthase middle domains-like"/>
    <property type="match status" value="1"/>
</dbReference>
<evidence type="ECO:0000256" key="6">
    <source>
        <dbReference type="ARBA" id="ARBA00047561"/>
    </source>
</evidence>
<keyword evidence="3" id="KW-0560">Oxidoreductase</keyword>
<comment type="pathway">
    <text evidence="1">Porphyrin-containing compound metabolism; siroheme biosynthesis; sirohydrochlorin from precorrin-2: step 1/1.</text>
</comment>
<dbReference type="SUPFAM" id="SSF51735">
    <property type="entry name" value="NAD(P)-binding Rossmann-fold domains"/>
    <property type="match status" value="1"/>
</dbReference>
<organism evidence="8 9">
    <name type="scientific">Candidatus Desulfaltia bathyphila</name>
    <dbReference type="NCBI Taxonomy" id="2841697"/>
    <lineage>
        <taxon>Bacteria</taxon>
        <taxon>Pseudomonadati</taxon>
        <taxon>Thermodesulfobacteriota</taxon>
        <taxon>Desulfobacteria</taxon>
        <taxon>Desulfobacterales</taxon>
        <taxon>Desulfobacterales incertae sedis</taxon>
        <taxon>Candidatus Desulfaltia</taxon>
    </lineage>
</organism>
<keyword evidence="5" id="KW-0627">Porphyrin biosynthesis</keyword>
<evidence type="ECO:0000256" key="1">
    <source>
        <dbReference type="ARBA" id="ARBA00005010"/>
    </source>
</evidence>
<dbReference type="InterPro" id="IPR036291">
    <property type="entry name" value="NAD(P)-bd_dom_sf"/>
</dbReference>
<dbReference type="InterPro" id="IPR028281">
    <property type="entry name" value="Sirohaem_synthase_central"/>
</dbReference>
<gene>
    <name evidence="8" type="ORF">H8E80_08185</name>
</gene>
<reference evidence="8 9" key="1">
    <citation type="submission" date="2020-08" db="EMBL/GenBank/DDBJ databases">
        <title>Bridging the membrane lipid divide: bacteria of the FCB group superphylum have the potential to synthesize archaeal ether lipids.</title>
        <authorList>
            <person name="Villanueva L."/>
            <person name="Von Meijenfeldt F.A.B."/>
            <person name="Westbye A.B."/>
            <person name="Yadav S."/>
            <person name="Hopmans E.C."/>
            <person name="Dutilh B.E."/>
            <person name="Sinninghe Damste J.S."/>
        </authorList>
    </citation>
    <scope>NUCLEOTIDE SEQUENCE [LARGE SCALE GENOMIC DNA]</scope>
    <source>
        <strain evidence="8">NIOZ-UU82</strain>
    </source>
</reference>
<comment type="caution">
    <text evidence="8">The sequence shown here is derived from an EMBL/GenBank/DDBJ whole genome shotgun (WGS) entry which is preliminary data.</text>
</comment>
<dbReference type="InterPro" id="IPR042518">
    <property type="entry name" value="SirC_C"/>
</dbReference>
<dbReference type="Gene3D" id="3.40.50.720">
    <property type="entry name" value="NAD(P)-binding Rossmann-like Domain"/>
    <property type="match status" value="1"/>
</dbReference>
<dbReference type="GO" id="GO:0004325">
    <property type="term" value="F:ferrochelatase activity"/>
    <property type="evidence" value="ECO:0007669"/>
    <property type="project" value="InterPro"/>
</dbReference>
<evidence type="ECO:0000259" key="7">
    <source>
        <dbReference type="Pfam" id="PF14824"/>
    </source>
</evidence>
<dbReference type="InterPro" id="IPR006367">
    <property type="entry name" value="Sirohaem_synthase_N"/>
</dbReference>
<dbReference type="GO" id="GO:0019354">
    <property type="term" value="P:siroheme biosynthetic process"/>
    <property type="evidence" value="ECO:0007669"/>
    <property type="project" value="UniProtKB-UniPathway"/>
</dbReference>
<evidence type="ECO:0000256" key="4">
    <source>
        <dbReference type="ARBA" id="ARBA00023027"/>
    </source>
</evidence>
<dbReference type="PANTHER" id="PTHR35330:SF1">
    <property type="entry name" value="SIROHEME BIOSYNTHESIS PROTEIN MET8"/>
    <property type="match status" value="1"/>
</dbReference>
<dbReference type="UniPathway" id="UPA00262">
    <property type="reaction ID" value="UER00222"/>
</dbReference>
<proteinExistence type="predicted"/>
<dbReference type="EMBL" id="JACNLL010000073">
    <property type="protein sequence ID" value="MBC8200005.1"/>
    <property type="molecule type" value="Genomic_DNA"/>
</dbReference>